<evidence type="ECO:0000256" key="1">
    <source>
        <dbReference type="SAM" id="Phobius"/>
    </source>
</evidence>
<sequence length="578" mass="65941">MSSPIEHSDAAIQKSVNNLVGTFKKCSFAFYLEVSKTNAIGNYFESLSYFLNLYGASAVLTKLSNYSGDQSSIVGLKSAKDIFGQCSIVIYPKARLNGLTDEQDAVFKQKRKPIFVMFVIATEENDKEGPGNYYNSVIKQINFPVIFLEGINFQTISIICATCARTITPISIISKNEVITVSVLETRWNQLHKNFNKQFIVVLQRWNFTEYSSCMAFSTSEIGEDKCTLLVLMDKLNFTIEFAGDSSSNVRESYDYIGDLYPIFPLMTTNLRDFSPQNYDWLSYGVKFSPYSFITIVDHKNIPHPFHSLMQPLDYSTRILIVISNLTILVGFTFFSGANSLKHFRDISFALLALILEQPAKKIFARKDNLSRPRELLKFVLLSSWLFATWQIVGLYKSSIFSYLSVKTNPTSPNSLNQLIQSKISILTWTSLREFSDTGNVIRRFSTLRDTVVAEMLNNSENQLTSEFSKKLMYLHQNVDWDDSPINDFLLHRVLNENMSGIKKTFAFFDKKEHVETLQIMIAVFSENWASKIVLVPIFMDRLFWIVPKNIFGAPFTKYLSRVSESAGRTGSKLLLEN</sequence>
<keyword evidence="1" id="KW-0472">Membrane</keyword>
<proteinExistence type="predicted"/>
<feature type="transmembrane region" description="Helical" evidence="1">
    <location>
        <begin position="376"/>
        <end position="396"/>
    </location>
</feature>
<dbReference type="Proteomes" id="UP001642540">
    <property type="component" value="Unassembled WGS sequence"/>
</dbReference>
<name>A0ABP1RIC4_9HEXA</name>
<keyword evidence="1" id="KW-1133">Transmembrane helix</keyword>
<keyword evidence="3" id="KW-1185">Reference proteome</keyword>
<accession>A0ABP1RIC4</accession>
<protein>
    <submittedName>
        <fullName evidence="2">Uncharacterized protein</fullName>
    </submittedName>
</protein>
<gene>
    <name evidence="2" type="ORF">ODALV1_LOCUS22506</name>
</gene>
<keyword evidence="1" id="KW-0812">Transmembrane</keyword>
<organism evidence="2 3">
    <name type="scientific">Orchesella dallaii</name>
    <dbReference type="NCBI Taxonomy" id="48710"/>
    <lineage>
        <taxon>Eukaryota</taxon>
        <taxon>Metazoa</taxon>
        <taxon>Ecdysozoa</taxon>
        <taxon>Arthropoda</taxon>
        <taxon>Hexapoda</taxon>
        <taxon>Collembola</taxon>
        <taxon>Entomobryomorpha</taxon>
        <taxon>Entomobryoidea</taxon>
        <taxon>Orchesellidae</taxon>
        <taxon>Orchesellinae</taxon>
        <taxon>Orchesella</taxon>
    </lineage>
</organism>
<dbReference type="EMBL" id="CAXLJM020000075">
    <property type="protein sequence ID" value="CAL8128739.1"/>
    <property type="molecule type" value="Genomic_DNA"/>
</dbReference>
<feature type="transmembrane region" description="Helical" evidence="1">
    <location>
        <begin position="315"/>
        <end position="335"/>
    </location>
</feature>
<reference evidence="2 3" key="1">
    <citation type="submission" date="2024-08" db="EMBL/GenBank/DDBJ databases">
        <authorList>
            <person name="Cucini C."/>
            <person name="Frati F."/>
        </authorList>
    </citation>
    <scope>NUCLEOTIDE SEQUENCE [LARGE SCALE GENOMIC DNA]</scope>
</reference>
<evidence type="ECO:0000313" key="3">
    <source>
        <dbReference type="Proteomes" id="UP001642540"/>
    </source>
</evidence>
<comment type="caution">
    <text evidence="2">The sequence shown here is derived from an EMBL/GenBank/DDBJ whole genome shotgun (WGS) entry which is preliminary data.</text>
</comment>
<evidence type="ECO:0000313" key="2">
    <source>
        <dbReference type="EMBL" id="CAL8128739.1"/>
    </source>
</evidence>